<comment type="caution">
    <text evidence="3">The sequence shown here is derived from an EMBL/GenBank/DDBJ whole genome shotgun (WGS) entry which is preliminary data.</text>
</comment>
<dbReference type="EMBL" id="BAABME010006764">
    <property type="protein sequence ID" value="GAA0169237.1"/>
    <property type="molecule type" value="Genomic_DNA"/>
</dbReference>
<name>A0AAV3QYL6_LITER</name>
<evidence type="ECO:0000313" key="3">
    <source>
        <dbReference type="EMBL" id="GAA0169237.1"/>
    </source>
</evidence>
<gene>
    <name evidence="3" type="ORF">LIER_23764</name>
</gene>
<feature type="transmembrane region" description="Helical" evidence="2">
    <location>
        <begin position="6"/>
        <end position="27"/>
    </location>
</feature>
<dbReference type="PANTHER" id="PTHR19241">
    <property type="entry name" value="ATP-BINDING CASSETTE TRANSPORTER"/>
    <property type="match status" value="1"/>
</dbReference>
<evidence type="ECO:0000256" key="2">
    <source>
        <dbReference type="SAM" id="Phobius"/>
    </source>
</evidence>
<keyword evidence="2" id="KW-1133">Transmembrane helix</keyword>
<dbReference type="AlphaFoldDB" id="A0AAV3QYL6"/>
<sequence>MKRNSFVYYFKLFQLIILALIDMSLFLRTKMHHNSVNDGQLYVGLFFSQSSL</sequence>
<reference evidence="3 4" key="1">
    <citation type="submission" date="2024-01" db="EMBL/GenBank/DDBJ databases">
        <title>The complete chloroplast genome sequence of Lithospermum erythrorhizon: insights into the phylogenetic relationship among Boraginaceae species and the maternal lineages of purple gromwells.</title>
        <authorList>
            <person name="Okada T."/>
            <person name="Watanabe K."/>
        </authorList>
    </citation>
    <scope>NUCLEOTIDE SEQUENCE [LARGE SCALE GENOMIC DNA]</scope>
</reference>
<evidence type="ECO:0000313" key="4">
    <source>
        <dbReference type="Proteomes" id="UP001454036"/>
    </source>
</evidence>
<keyword evidence="1" id="KW-0813">Transport</keyword>
<keyword evidence="2" id="KW-0472">Membrane</keyword>
<dbReference type="Proteomes" id="UP001454036">
    <property type="component" value="Unassembled WGS sequence"/>
</dbReference>
<evidence type="ECO:0000256" key="1">
    <source>
        <dbReference type="ARBA" id="ARBA00022448"/>
    </source>
</evidence>
<keyword evidence="4" id="KW-1185">Reference proteome</keyword>
<protein>
    <submittedName>
        <fullName evidence="3">Uncharacterized protein</fullName>
    </submittedName>
</protein>
<accession>A0AAV3QYL6</accession>
<organism evidence="3 4">
    <name type="scientific">Lithospermum erythrorhizon</name>
    <name type="common">Purple gromwell</name>
    <name type="synonym">Lithospermum officinale var. erythrorhizon</name>
    <dbReference type="NCBI Taxonomy" id="34254"/>
    <lineage>
        <taxon>Eukaryota</taxon>
        <taxon>Viridiplantae</taxon>
        <taxon>Streptophyta</taxon>
        <taxon>Embryophyta</taxon>
        <taxon>Tracheophyta</taxon>
        <taxon>Spermatophyta</taxon>
        <taxon>Magnoliopsida</taxon>
        <taxon>eudicotyledons</taxon>
        <taxon>Gunneridae</taxon>
        <taxon>Pentapetalae</taxon>
        <taxon>asterids</taxon>
        <taxon>lamiids</taxon>
        <taxon>Boraginales</taxon>
        <taxon>Boraginaceae</taxon>
        <taxon>Boraginoideae</taxon>
        <taxon>Lithospermeae</taxon>
        <taxon>Lithospermum</taxon>
    </lineage>
</organism>
<proteinExistence type="predicted"/>
<keyword evidence="2" id="KW-0812">Transmembrane</keyword>